<dbReference type="PIRSF" id="PIRSF006470">
    <property type="entry name" value="DctB"/>
    <property type="match status" value="1"/>
</dbReference>
<reference evidence="4 5" key="1">
    <citation type="submission" date="2016-10" db="EMBL/GenBank/DDBJ databases">
        <authorList>
            <person name="de Groot N.N."/>
        </authorList>
    </citation>
    <scope>NUCLEOTIDE SEQUENCE [LARGE SCALE GENOMIC DNA]</scope>
    <source>
        <strain evidence="4 5">DSM 15269</strain>
    </source>
</reference>
<dbReference type="NCBIfam" id="TIGR00787">
    <property type="entry name" value="dctP"/>
    <property type="match status" value="1"/>
</dbReference>
<dbReference type="AlphaFoldDB" id="A0A1H0AGH7"/>
<dbReference type="RefSeq" id="WP_092062528.1">
    <property type="nucleotide sequence ID" value="NZ_FNIN01000001.1"/>
</dbReference>
<dbReference type="PANTHER" id="PTHR33376">
    <property type="match status" value="1"/>
</dbReference>
<dbReference type="Pfam" id="PF03480">
    <property type="entry name" value="DctP"/>
    <property type="match status" value="1"/>
</dbReference>
<dbReference type="STRING" id="206665.SAMN04488516_101381"/>
<dbReference type="GO" id="GO:0030288">
    <property type="term" value="C:outer membrane-bounded periplasmic space"/>
    <property type="evidence" value="ECO:0007669"/>
    <property type="project" value="InterPro"/>
</dbReference>
<sequence>MINMIKKKFFFIILIFSICLNFASISYGQKFLINFVHILPKNTPKGMAADYLKKLLEEKSNGRFIVKVFENMSKKGYNDARAVEGIKRNAIQLACPSFSKFPKKVPQIQLFDLPFLFESQQHVNKFEDSAYGKEILSFLKKEGIIGLAYWSNGFKCIFNNKKPIRTPSDLAGLKFRIMPSEVLKAQFEVAGAIPIPMPFSKVYDALKTGKVDGFENTWSNFYSKKFYEVQKYITVTYHGYLGYVLITSPKFLNSLPSDLRNIFLECVRLATAYERSIAYKTNQEFFHKVQKIPGLEIITLNQQEKAKWKKIMTQIYPKFYQSIGKKYIDAALKMK</sequence>
<dbReference type="GO" id="GO:0055085">
    <property type="term" value="P:transmembrane transport"/>
    <property type="evidence" value="ECO:0007669"/>
    <property type="project" value="InterPro"/>
</dbReference>
<keyword evidence="2" id="KW-0813">Transport</keyword>
<comment type="similarity">
    <text evidence="1">Belongs to the bacterial solute-binding protein 7 family.</text>
</comment>
<name>A0A1H0AGH7_9BACT</name>
<dbReference type="PANTHER" id="PTHR33376:SF7">
    <property type="entry name" value="C4-DICARBOXYLATE-BINDING PROTEIN DCTB"/>
    <property type="match status" value="1"/>
</dbReference>
<dbReference type="Proteomes" id="UP000199602">
    <property type="component" value="Unassembled WGS sequence"/>
</dbReference>
<protein>
    <submittedName>
        <fullName evidence="4">C4-dicarboxylate-binding protein DctP</fullName>
    </submittedName>
</protein>
<evidence type="ECO:0000313" key="5">
    <source>
        <dbReference type="Proteomes" id="UP000199602"/>
    </source>
</evidence>
<organism evidence="4 5">
    <name type="scientific">Desulfonauticus submarinus</name>
    <dbReference type="NCBI Taxonomy" id="206665"/>
    <lineage>
        <taxon>Bacteria</taxon>
        <taxon>Pseudomonadati</taxon>
        <taxon>Thermodesulfobacteriota</taxon>
        <taxon>Desulfovibrionia</taxon>
        <taxon>Desulfovibrionales</taxon>
        <taxon>Desulfonauticaceae</taxon>
        <taxon>Desulfonauticus</taxon>
    </lineage>
</organism>
<gene>
    <name evidence="4" type="ORF">SAMN04488516_101381</name>
</gene>
<dbReference type="NCBIfam" id="NF037995">
    <property type="entry name" value="TRAP_S1"/>
    <property type="match status" value="1"/>
</dbReference>
<dbReference type="InterPro" id="IPR018389">
    <property type="entry name" value="DctP_fam"/>
</dbReference>
<evidence type="ECO:0000256" key="2">
    <source>
        <dbReference type="ARBA" id="ARBA00022448"/>
    </source>
</evidence>
<keyword evidence="3" id="KW-0732">Signal</keyword>
<dbReference type="InterPro" id="IPR038404">
    <property type="entry name" value="TRAP_DctP_sf"/>
</dbReference>
<dbReference type="InterPro" id="IPR004682">
    <property type="entry name" value="TRAP_DctP"/>
</dbReference>
<dbReference type="Gene3D" id="3.40.190.170">
    <property type="entry name" value="Bacterial extracellular solute-binding protein, family 7"/>
    <property type="match status" value="1"/>
</dbReference>
<evidence type="ECO:0000313" key="4">
    <source>
        <dbReference type="EMBL" id="SDN31846.1"/>
    </source>
</evidence>
<proteinExistence type="inferred from homology"/>
<evidence type="ECO:0000256" key="1">
    <source>
        <dbReference type="ARBA" id="ARBA00009023"/>
    </source>
</evidence>
<keyword evidence="5" id="KW-1185">Reference proteome</keyword>
<evidence type="ECO:0000256" key="3">
    <source>
        <dbReference type="ARBA" id="ARBA00022729"/>
    </source>
</evidence>
<dbReference type="OrthoDB" id="8690069at2"/>
<dbReference type="EMBL" id="FNIN01000001">
    <property type="protein sequence ID" value="SDN31846.1"/>
    <property type="molecule type" value="Genomic_DNA"/>
</dbReference>
<accession>A0A1H0AGH7</accession>